<reference evidence="6" key="1">
    <citation type="submission" date="2022-08" db="EMBL/GenBank/DDBJ databases">
        <title>Mycobacterium kiyosense sp. nov., scotochromogenic slow-glowing species isolated from respiratory specimens.</title>
        <authorList>
            <person name="Fukano H."/>
            <person name="Kazumi Y."/>
            <person name="Sakagami N."/>
            <person name="Ato M."/>
            <person name="Mitarai S."/>
            <person name="Hoshino Y."/>
        </authorList>
    </citation>
    <scope>NUCLEOTIDE SEQUENCE</scope>
    <source>
        <strain evidence="6">1413</strain>
        <strain evidence="5">SRL2020-028</strain>
    </source>
</reference>
<dbReference type="SUPFAM" id="SSF52540">
    <property type="entry name" value="P-loop containing nucleoside triphosphate hydrolases"/>
    <property type="match status" value="1"/>
</dbReference>
<dbReference type="GeneID" id="83629065"/>
<dbReference type="EMBL" id="BRZI01000043">
    <property type="protein sequence ID" value="GLD32409.1"/>
    <property type="molecule type" value="Genomic_DNA"/>
</dbReference>
<dbReference type="Proteomes" id="UP001064782">
    <property type="component" value="Unassembled WGS sequence"/>
</dbReference>
<evidence type="ECO:0000256" key="2">
    <source>
        <dbReference type="ARBA" id="ARBA00011322"/>
    </source>
</evidence>
<dbReference type="Proteomes" id="UP001165663">
    <property type="component" value="Unassembled WGS sequence"/>
</dbReference>
<proteinExistence type="inferred from homology"/>
<dbReference type="Gene3D" id="3.40.50.300">
    <property type="entry name" value="P-loop containing nucleotide triphosphate hydrolases"/>
    <property type="match status" value="2"/>
</dbReference>
<evidence type="ECO:0000313" key="7">
    <source>
        <dbReference type="Proteomes" id="UP001064782"/>
    </source>
</evidence>
<dbReference type="InterPro" id="IPR027417">
    <property type="entry name" value="P-loop_NTPase"/>
</dbReference>
<evidence type="ECO:0000313" key="6">
    <source>
        <dbReference type="EMBL" id="GLD32409.1"/>
    </source>
</evidence>
<dbReference type="Pfam" id="PF02463">
    <property type="entry name" value="SMC_N"/>
    <property type="match status" value="1"/>
</dbReference>
<dbReference type="PANTHER" id="PTHR32114:SF2">
    <property type="entry name" value="ABC TRANSPORTER ABCH.3"/>
    <property type="match status" value="1"/>
</dbReference>
<evidence type="ECO:0000256" key="3">
    <source>
        <dbReference type="ARBA" id="ARBA00013368"/>
    </source>
</evidence>
<name>A0A9P3QBA7_9MYCO</name>
<dbReference type="AlphaFoldDB" id="A0A9P3QBA7"/>
<accession>A0A9P3QBA7</accession>
<evidence type="ECO:0000256" key="1">
    <source>
        <dbReference type="ARBA" id="ARBA00006930"/>
    </source>
</evidence>
<organism evidence="6 7">
    <name type="scientific">Mycobacterium kiyosense</name>
    <dbReference type="NCBI Taxonomy" id="2871094"/>
    <lineage>
        <taxon>Bacteria</taxon>
        <taxon>Bacillati</taxon>
        <taxon>Actinomycetota</taxon>
        <taxon>Actinomycetes</taxon>
        <taxon>Mycobacteriales</taxon>
        <taxon>Mycobacteriaceae</taxon>
        <taxon>Mycobacterium</taxon>
    </lineage>
</organism>
<comment type="similarity">
    <text evidence="1">Belongs to the SMC family. SbcC subfamily.</text>
</comment>
<gene>
    <name evidence="6" type="ORF">Mkiyose1413_42920</name>
    <name evidence="5" type="ORF">SRL2020028_34730</name>
</gene>
<comment type="caution">
    <text evidence="6">The sequence shown here is derived from an EMBL/GenBank/DDBJ whole genome shotgun (WGS) entry which is preliminary data.</text>
</comment>
<sequence length="802" mass="86872">MHEELAPAPSEQSTRDVILQMLADDSETDDAIKNAVLDALATVGDPTNGDVQQRTSPTFLTSISVAGFRGIGRQAKLDLYPAPGLMVVSGRNGSGKSSFAEALELTLTGTSYRWHEKKEKMWAESWRNLHHHDPCAIRIHFAAEGTGPFTLGVDWKDDATLAERSAWTQFGSAQRAEGTDGLGWARPLELWRPVLSYDELGRVFDDGPAALYDALNKLLGLDVLADAEKWLAAKLKSTKAARDQADDERKRLLGMLAESSDERAERATKLLKKRPVPLDEVRGLATGSDDSDLKVVPALRALTQLETPSLDEIDSAASRLRTAAQAVAQLATTVVDTTRQRLDLLEAALTFHAHAGDTDCPVCGKGRLDGDWATQARADVSSTESTLAEYRAATNELNQARSSARRLLVGLEQVSKVPATELAGLAAYNAAVSAAVATPTGDVDLASHLESALIAVGEAAESLRSQAAEALTDRESGWAPLAAKLGGWVGLEEDARSLDDTLKTMTAAKSWMNKNGEAFRNLRLKPVAAQARKIWAQLRQESNVDLGEITLQGSANRRRAELSGSVDGQPTKALSVMSQGELHALALALFLPRATAAASPFRFVVLDDPIQAMDPAKIDGFVQVLGEIAQTHQVIVFSHDDRLASVIRETGVDARLVEVVRESESKVTVRDNINPAIRQVRDVFALIKDDGLADDVKARVLPGLFRMALESAAKQTYYTKQSLAGCPRSECEDAWLATKKTIPRVALAVLGDASADLTKWLDQKPERRRSTRLCNAVHNKATVSMADARDLERTVEEVLALR</sequence>
<evidence type="ECO:0000313" key="5">
    <source>
        <dbReference type="EMBL" id="GLB84217.1"/>
    </source>
</evidence>
<dbReference type="PANTHER" id="PTHR32114">
    <property type="entry name" value="ABC TRANSPORTER ABCH.3"/>
    <property type="match status" value="1"/>
</dbReference>
<comment type="subunit">
    <text evidence="2">Heterodimer of SbcC and SbcD.</text>
</comment>
<evidence type="ECO:0000259" key="4">
    <source>
        <dbReference type="Pfam" id="PF02463"/>
    </source>
</evidence>
<feature type="domain" description="RecF/RecN/SMC N-terminal" evidence="4">
    <location>
        <begin position="60"/>
        <end position="646"/>
    </location>
</feature>
<dbReference type="RefSeq" id="WP_236982644.1">
    <property type="nucleotide sequence ID" value="NZ_BRXE01000044.1"/>
</dbReference>
<protein>
    <recommendedName>
        <fullName evidence="3">Nuclease SbcCD subunit C</fullName>
    </recommendedName>
</protein>
<dbReference type="InterPro" id="IPR003395">
    <property type="entry name" value="RecF/RecN/SMC_N"/>
</dbReference>
<keyword evidence="7" id="KW-1185">Reference proteome</keyword>
<dbReference type="EMBL" id="BRXE01000044">
    <property type="protein sequence ID" value="GLB84217.1"/>
    <property type="molecule type" value="Genomic_DNA"/>
</dbReference>